<dbReference type="PANTHER" id="PTHR12943">
    <property type="entry name" value="HOMOCYSTEINE-RESPONSIVE ENDOPLASMIC RETICULUM-RESIDENT UNIQUITIN-LIKE DOMAIN HERPUD PROTEIN FAMILY MEMBER"/>
    <property type="match status" value="1"/>
</dbReference>
<comment type="subcellular location">
    <subcellularLocation>
        <location evidence="1">Membrane</location>
    </subcellularLocation>
</comment>
<dbReference type="InterPro" id="IPR029071">
    <property type="entry name" value="Ubiquitin-like_domsf"/>
</dbReference>
<gene>
    <name evidence="8" type="ORF">MERGE_002563</name>
</gene>
<dbReference type="Gene3D" id="3.10.20.90">
    <property type="entry name" value="Phosphatidylinositol 3-kinase Catalytic Subunit, Chain A, domain 1"/>
    <property type="match status" value="1"/>
</dbReference>
<dbReference type="InterPro" id="IPR039751">
    <property type="entry name" value="HERPUD1/2"/>
</dbReference>
<evidence type="ECO:0000256" key="3">
    <source>
        <dbReference type="ARBA" id="ARBA00022989"/>
    </source>
</evidence>
<evidence type="ECO:0000256" key="1">
    <source>
        <dbReference type="ARBA" id="ARBA00004370"/>
    </source>
</evidence>
<feature type="transmembrane region" description="Helical" evidence="6">
    <location>
        <begin position="243"/>
        <end position="260"/>
    </location>
</feature>
<evidence type="ECO:0000256" key="6">
    <source>
        <dbReference type="SAM" id="Phobius"/>
    </source>
</evidence>
<keyword evidence="9" id="KW-1185">Reference proteome</keyword>
<dbReference type="GO" id="GO:0030968">
    <property type="term" value="P:endoplasmic reticulum unfolded protein response"/>
    <property type="evidence" value="ECO:0007669"/>
    <property type="project" value="TreeGrafter"/>
</dbReference>
<keyword evidence="3 6" id="KW-1133">Transmembrane helix</keyword>
<evidence type="ECO:0000256" key="2">
    <source>
        <dbReference type="ARBA" id="ARBA00022692"/>
    </source>
</evidence>
<keyword evidence="2 6" id="KW-0812">Transmembrane</keyword>
<sequence length="361" mass="41513">MRNENMHSTNDDKEESFSKTKVRIKSSVVPYLSEFTIEINRSLTAGVLKNQISSLFKGNINASDYQLIFDDTVVENDQNISQFIKDDSNDVTFHLVMASKILSPSSESQDLPMAFNVFSNDLFNHGSSGTDKMEQNVSNEGNESSSNDKRHILLPIYYQAAVVDNKPCLFKVSNYPYVSVLNNGSVFSIGGDNPCQILLISSENTSQYSNQNLQNDSQFSRTTVNPDPHPPDHNINNERLRMAFVHLWLFIRLAFFVGLFSVNSSWIRFCTLVFIALQFFFWHTGRLISIRLFFQRIINRDRDRDRDPSRNERSSLNSEHGFSQSTSYDQEDANEPVEFNWRRNLGYKILTFIISLFPLTE</sequence>
<evidence type="ECO:0000256" key="4">
    <source>
        <dbReference type="ARBA" id="ARBA00023136"/>
    </source>
</evidence>
<keyword evidence="4 6" id="KW-0472">Membrane</keyword>
<feature type="compositionally biased region" description="Basic and acidic residues" evidence="5">
    <location>
        <begin position="303"/>
        <end position="313"/>
    </location>
</feature>
<organism evidence="8 9">
    <name type="scientific">Pneumocystis wakefieldiae</name>
    <dbReference type="NCBI Taxonomy" id="38082"/>
    <lineage>
        <taxon>Eukaryota</taxon>
        <taxon>Fungi</taxon>
        <taxon>Dikarya</taxon>
        <taxon>Ascomycota</taxon>
        <taxon>Taphrinomycotina</taxon>
        <taxon>Pneumocystomycetes</taxon>
        <taxon>Pneumocystaceae</taxon>
        <taxon>Pneumocystis</taxon>
    </lineage>
</organism>
<evidence type="ECO:0000313" key="8">
    <source>
        <dbReference type="EMBL" id="QSL65254.1"/>
    </source>
</evidence>
<dbReference type="Proteomes" id="UP000663699">
    <property type="component" value="Chromosome 5"/>
</dbReference>
<proteinExistence type="predicted"/>
<dbReference type="EMBL" id="CP054536">
    <property type="protein sequence ID" value="QSL65254.1"/>
    <property type="molecule type" value="Genomic_DNA"/>
</dbReference>
<name>A0A899FY78_9ASCO</name>
<reference evidence="8" key="1">
    <citation type="submission" date="2020-06" db="EMBL/GenBank/DDBJ databases">
        <title>Genomes of multiple members of Pneumocystis genus reveal paths to human pathogen Pneumocystis jirovecii.</title>
        <authorList>
            <person name="Cisse O.H."/>
            <person name="Ma L."/>
            <person name="Dekker J."/>
            <person name="Khil P."/>
            <person name="Jo J."/>
            <person name="Brenchley J."/>
            <person name="Blair R."/>
            <person name="Pahar B."/>
            <person name="Chabe M."/>
            <person name="Van Rompay K.A."/>
            <person name="Keesler R."/>
            <person name="Sukura A."/>
            <person name="Hirsch V."/>
            <person name="Kutty G."/>
            <person name="Liu Y."/>
            <person name="Peng L."/>
            <person name="Chen J."/>
            <person name="Song J."/>
            <person name="Weissenbacher-Lang C."/>
            <person name="Xu J."/>
            <person name="Upham N.S."/>
            <person name="Stajich J.E."/>
            <person name="Cuomo C.A."/>
            <person name="Cushion M.T."/>
            <person name="Kovacs J.A."/>
        </authorList>
    </citation>
    <scope>NUCLEOTIDE SEQUENCE</scope>
    <source>
        <strain evidence="8">2A</strain>
    </source>
</reference>
<dbReference type="OrthoDB" id="21589at2759"/>
<feature type="compositionally biased region" description="Polar residues" evidence="5">
    <location>
        <begin position="314"/>
        <end position="328"/>
    </location>
</feature>
<feature type="transmembrane region" description="Helical" evidence="6">
    <location>
        <begin position="266"/>
        <end position="294"/>
    </location>
</feature>
<dbReference type="PANTHER" id="PTHR12943:SF27">
    <property type="entry name" value="HOMOCYSTEINE-INDUCED ENDOPLASMIC RETICULUM PROTEIN, ISOFORM A"/>
    <property type="match status" value="1"/>
</dbReference>
<dbReference type="InterPro" id="IPR000626">
    <property type="entry name" value="Ubiquitin-like_dom"/>
</dbReference>
<dbReference type="PROSITE" id="PS50053">
    <property type="entry name" value="UBIQUITIN_2"/>
    <property type="match status" value="1"/>
</dbReference>
<dbReference type="AlphaFoldDB" id="A0A899FY78"/>
<evidence type="ECO:0000256" key="5">
    <source>
        <dbReference type="SAM" id="MobiDB-lite"/>
    </source>
</evidence>
<accession>A0A899FY78</accession>
<dbReference type="SUPFAM" id="SSF54236">
    <property type="entry name" value="Ubiquitin-like"/>
    <property type="match status" value="1"/>
</dbReference>
<evidence type="ECO:0000259" key="7">
    <source>
        <dbReference type="PROSITE" id="PS50053"/>
    </source>
</evidence>
<evidence type="ECO:0000313" key="9">
    <source>
        <dbReference type="Proteomes" id="UP000663699"/>
    </source>
</evidence>
<feature type="region of interest" description="Disordered" evidence="5">
    <location>
        <begin position="303"/>
        <end position="333"/>
    </location>
</feature>
<dbReference type="GO" id="GO:0016020">
    <property type="term" value="C:membrane"/>
    <property type="evidence" value="ECO:0007669"/>
    <property type="project" value="UniProtKB-SubCell"/>
</dbReference>
<protein>
    <recommendedName>
        <fullName evidence="7">Ubiquitin-like domain-containing protein</fullName>
    </recommendedName>
</protein>
<feature type="domain" description="Ubiquitin-like" evidence="7">
    <location>
        <begin position="20"/>
        <end position="100"/>
    </location>
</feature>